<dbReference type="PANTHER" id="PTHR48100">
    <property type="entry name" value="BROAD-SPECIFICITY PHOSPHATASE YOR283W-RELATED"/>
    <property type="match status" value="1"/>
</dbReference>
<dbReference type="OrthoDB" id="496981at2759"/>
<accession>A0A6G1GL33</accession>
<dbReference type="AlphaFoldDB" id="A0A6G1GL33"/>
<dbReference type="InterPro" id="IPR029033">
    <property type="entry name" value="His_PPase_superfam"/>
</dbReference>
<proteinExistence type="predicted"/>
<dbReference type="PANTHER" id="PTHR48100:SF54">
    <property type="entry name" value="PHOSPHATASE SPAC5H10.03-RELATED"/>
    <property type="match status" value="1"/>
</dbReference>
<protein>
    <submittedName>
        <fullName evidence="2">Phosphoglycerate mutase family protein-like protein</fullName>
    </submittedName>
</protein>
<dbReference type="InterPro" id="IPR050275">
    <property type="entry name" value="PGM_Phosphatase"/>
</dbReference>
<evidence type="ECO:0000256" key="1">
    <source>
        <dbReference type="SAM" id="MobiDB-lite"/>
    </source>
</evidence>
<dbReference type="Pfam" id="PF00300">
    <property type="entry name" value="His_Phos_1"/>
    <property type="match status" value="1"/>
</dbReference>
<dbReference type="SUPFAM" id="SSF53254">
    <property type="entry name" value="Phosphoglycerate mutase-like"/>
    <property type="match status" value="1"/>
</dbReference>
<dbReference type="Proteomes" id="UP000800041">
    <property type="component" value="Unassembled WGS sequence"/>
</dbReference>
<sequence length="256" mass="28711">MPPRLIHLVRHAQGFHNLSYANHSMPDPLLTDYGIQQCRDLSSNFPSLDSLSLIVASPLKRTLYTALYSFEAPIAAKKLAVVALPELQETSDLPCDTGSSVQELEKEFAGEPVDLRQLDGREDWNSKKGPWAPYEDMISARARVARQWLMGREEEEEIAIVTHGGFLHYLTEDWSDHDKFVGTGWANTEFRSYTFDPNGGANASLVETQESLQRRAGDSKRLSETEQRNLKLTAQKSWQAEGFTAKTGVPETDAKL</sequence>
<feature type="region of interest" description="Disordered" evidence="1">
    <location>
        <begin position="211"/>
        <end position="234"/>
    </location>
</feature>
<dbReference type="GO" id="GO:0016791">
    <property type="term" value="F:phosphatase activity"/>
    <property type="evidence" value="ECO:0007669"/>
    <property type="project" value="TreeGrafter"/>
</dbReference>
<dbReference type="GO" id="GO:0005737">
    <property type="term" value="C:cytoplasm"/>
    <property type="evidence" value="ECO:0007669"/>
    <property type="project" value="TreeGrafter"/>
</dbReference>
<dbReference type="CDD" id="cd07067">
    <property type="entry name" value="HP_PGM_like"/>
    <property type="match status" value="1"/>
</dbReference>
<dbReference type="SMART" id="SM00855">
    <property type="entry name" value="PGAM"/>
    <property type="match status" value="1"/>
</dbReference>
<reference evidence="2" key="1">
    <citation type="journal article" date="2020" name="Stud. Mycol.">
        <title>101 Dothideomycetes genomes: a test case for predicting lifestyles and emergence of pathogens.</title>
        <authorList>
            <person name="Haridas S."/>
            <person name="Albert R."/>
            <person name="Binder M."/>
            <person name="Bloem J."/>
            <person name="Labutti K."/>
            <person name="Salamov A."/>
            <person name="Andreopoulos B."/>
            <person name="Baker S."/>
            <person name="Barry K."/>
            <person name="Bills G."/>
            <person name="Bluhm B."/>
            <person name="Cannon C."/>
            <person name="Castanera R."/>
            <person name="Culley D."/>
            <person name="Daum C."/>
            <person name="Ezra D."/>
            <person name="Gonzalez J."/>
            <person name="Henrissat B."/>
            <person name="Kuo A."/>
            <person name="Liang C."/>
            <person name="Lipzen A."/>
            <person name="Lutzoni F."/>
            <person name="Magnuson J."/>
            <person name="Mondo S."/>
            <person name="Nolan M."/>
            <person name="Ohm R."/>
            <person name="Pangilinan J."/>
            <person name="Park H.-J."/>
            <person name="Ramirez L."/>
            <person name="Alfaro M."/>
            <person name="Sun H."/>
            <person name="Tritt A."/>
            <person name="Yoshinaga Y."/>
            <person name="Zwiers L.-H."/>
            <person name="Turgeon B."/>
            <person name="Goodwin S."/>
            <person name="Spatafora J."/>
            <person name="Crous P."/>
            <person name="Grigoriev I."/>
        </authorList>
    </citation>
    <scope>NUCLEOTIDE SEQUENCE</scope>
    <source>
        <strain evidence="2">CBS 113979</strain>
    </source>
</reference>
<name>A0A6G1GL33_9PEZI</name>
<dbReference type="InterPro" id="IPR013078">
    <property type="entry name" value="His_Pase_superF_clade-1"/>
</dbReference>
<dbReference type="EMBL" id="ML977197">
    <property type="protein sequence ID" value="KAF1981552.1"/>
    <property type="molecule type" value="Genomic_DNA"/>
</dbReference>
<feature type="compositionally biased region" description="Basic and acidic residues" evidence="1">
    <location>
        <begin position="212"/>
        <end position="229"/>
    </location>
</feature>
<organism evidence="2 3">
    <name type="scientific">Aulographum hederae CBS 113979</name>
    <dbReference type="NCBI Taxonomy" id="1176131"/>
    <lineage>
        <taxon>Eukaryota</taxon>
        <taxon>Fungi</taxon>
        <taxon>Dikarya</taxon>
        <taxon>Ascomycota</taxon>
        <taxon>Pezizomycotina</taxon>
        <taxon>Dothideomycetes</taxon>
        <taxon>Pleosporomycetidae</taxon>
        <taxon>Aulographales</taxon>
        <taxon>Aulographaceae</taxon>
    </lineage>
</organism>
<evidence type="ECO:0000313" key="3">
    <source>
        <dbReference type="Proteomes" id="UP000800041"/>
    </source>
</evidence>
<evidence type="ECO:0000313" key="2">
    <source>
        <dbReference type="EMBL" id="KAF1981552.1"/>
    </source>
</evidence>
<gene>
    <name evidence="2" type="ORF">K402DRAFT_425304</name>
</gene>
<dbReference type="Gene3D" id="3.40.50.1240">
    <property type="entry name" value="Phosphoglycerate mutase-like"/>
    <property type="match status" value="1"/>
</dbReference>
<keyword evidence="3" id="KW-1185">Reference proteome</keyword>